<keyword evidence="2" id="KW-1185">Reference proteome</keyword>
<accession>A0ACB9DQI4</accession>
<name>A0ACB9DQI4_ARCLA</name>
<sequence>MWIRRSFALFWFCFFTLNYKRLLEHCYILEFLFFFILNIVYLVEMLQEGSRCSSIPLKNEKSRCICRRRIV</sequence>
<protein>
    <submittedName>
        <fullName evidence="1">Uncharacterized protein</fullName>
    </submittedName>
</protein>
<proteinExistence type="predicted"/>
<reference evidence="2" key="1">
    <citation type="journal article" date="2022" name="Mol. Ecol. Resour.">
        <title>The genomes of chicory, endive, great burdock and yacon provide insights into Asteraceae palaeo-polyploidization history and plant inulin production.</title>
        <authorList>
            <person name="Fan W."/>
            <person name="Wang S."/>
            <person name="Wang H."/>
            <person name="Wang A."/>
            <person name="Jiang F."/>
            <person name="Liu H."/>
            <person name="Zhao H."/>
            <person name="Xu D."/>
            <person name="Zhang Y."/>
        </authorList>
    </citation>
    <scope>NUCLEOTIDE SEQUENCE [LARGE SCALE GENOMIC DNA]</scope>
    <source>
        <strain evidence="2">cv. Niubang</strain>
    </source>
</reference>
<reference evidence="1 2" key="2">
    <citation type="journal article" date="2022" name="Mol. Ecol. Resour.">
        <title>The genomes of chicory, endive, great burdock and yacon provide insights into Asteraceae paleo-polyploidization history and plant inulin production.</title>
        <authorList>
            <person name="Fan W."/>
            <person name="Wang S."/>
            <person name="Wang H."/>
            <person name="Wang A."/>
            <person name="Jiang F."/>
            <person name="Liu H."/>
            <person name="Zhao H."/>
            <person name="Xu D."/>
            <person name="Zhang Y."/>
        </authorList>
    </citation>
    <scope>NUCLEOTIDE SEQUENCE [LARGE SCALE GENOMIC DNA]</scope>
    <source>
        <strain evidence="2">cv. Niubang</strain>
    </source>
</reference>
<evidence type="ECO:0000313" key="2">
    <source>
        <dbReference type="Proteomes" id="UP001055879"/>
    </source>
</evidence>
<dbReference type="Proteomes" id="UP001055879">
    <property type="component" value="Linkage Group LG03"/>
</dbReference>
<comment type="caution">
    <text evidence="1">The sequence shown here is derived from an EMBL/GenBank/DDBJ whole genome shotgun (WGS) entry which is preliminary data.</text>
</comment>
<dbReference type="EMBL" id="CM042049">
    <property type="protein sequence ID" value="KAI3748745.1"/>
    <property type="molecule type" value="Genomic_DNA"/>
</dbReference>
<evidence type="ECO:0000313" key="1">
    <source>
        <dbReference type="EMBL" id="KAI3748745.1"/>
    </source>
</evidence>
<organism evidence="1 2">
    <name type="scientific">Arctium lappa</name>
    <name type="common">Greater burdock</name>
    <name type="synonym">Lappa major</name>
    <dbReference type="NCBI Taxonomy" id="4217"/>
    <lineage>
        <taxon>Eukaryota</taxon>
        <taxon>Viridiplantae</taxon>
        <taxon>Streptophyta</taxon>
        <taxon>Embryophyta</taxon>
        <taxon>Tracheophyta</taxon>
        <taxon>Spermatophyta</taxon>
        <taxon>Magnoliopsida</taxon>
        <taxon>eudicotyledons</taxon>
        <taxon>Gunneridae</taxon>
        <taxon>Pentapetalae</taxon>
        <taxon>asterids</taxon>
        <taxon>campanulids</taxon>
        <taxon>Asterales</taxon>
        <taxon>Asteraceae</taxon>
        <taxon>Carduoideae</taxon>
        <taxon>Cardueae</taxon>
        <taxon>Arctiinae</taxon>
        <taxon>Arctium</taxon>
    </lineage>
</organism>
<gene>
    <name evidence="1" type="ORF">L6452_12034</name>
</gene>